<sequence>KIAQGMSCGLKPANNGRCGFVLGISSESVCKLQRQGVRGEGLTFDRDMRGYGVEMVDLSRTDRV</sequence>
<dbReference type="EMBL" id="CAWUPB010001197">
    <property type="protein sequence ID" value="CAK7356153.1"/>
    <property type="molecule type" value="Genomic_DNA"/>
</dbReference>
<gene>
    <name evidence="1" type="ORF">DCAF_LOCUS26423</name>
</gene>
<reference evidence="1 2" key="1">
    <citation type="submission" date="2024-01" db="EMBL/GenBank/DDBJ databases">
        <authorList>
            <person name="Waweru B."/>
        </authorList>
    </citation>
    <scope>NUCLEOTIDE SEQUENCE [LARGE SCALE GENOMIC DNA]</scope>
</reference>
<protein>
    <submittedName>
        <fullName evidence="1">Uncharacterized protein</fullName>
    </submittedName>
</protein>
<evidence type="ECO:0000313" key="2">
    <source>
        <dbReference type="Proteomes" id="UP001314170"/>
    </source>
</evidence>
<proteinExistence type="predicted"/>
<keyword evidence="2" id="KW-1185">Reference proteome</keyword>
<dbReference type="Proteomes" id="UP001314170">
    <property type="component" value="Unassembled WGS sequence"/>
</dbReference>
<accession>A0AAV1STQ4</accession>
<comment type="caution">
    <text evidence="1">The sequence shown here is derived from an EMBL/GenBank/DDBJ whole genome shotgun (WGS) entry which is preliminary data.</text>
</comment>
<evidence type="ECO:0000313" key="1">
    <source>
        <dbReference type="EMBL" id="CAK7356153.1"/>
    </source>
</evidence>
<organism evidence="1 2">
    <name type="scientific">Dovyalis caffra</name>
    <dbReference type="NCBI Taxonomy" id="77055"/>
    <lineage>
        <taxon>Eukaryota</taxon>
        <taxon>Viridiplantae</taxon>
        <taxon>Streptophyta</taxon>
        <taxon>Embryophyta</taxon>
        <taxon>Tracheophyta</taxon>
        <taxon>Spermatophyta</taxon>
        <taxon>Magnoliopsida</taxon>
        <taxon>eudicotyledons</taxon>
        <taxon>Gunneridae</taxon>
        <taxon>Pentapetalae</taxon>
        <taxon>rosids</taxon>
        <taxon>fabids</taxon>
        <taxon>Malpighiales</taxon>
        <taxon>Salicaceae</taxon>
        <taxon>Flacourtieae</taxon>
        <taxon>Dovyalis</taxon>
    </lineage>
</organism>
<name>A0AAV1STQ4_9ROSI</name>
<dbReference type="AlphaFoldDB" id="A0AAV1STQ4"/>
<feature type="non-terminal residue" evidence="1">
    <location>
        <position position="1"/>
    </location>
</feature>